<dbReference type="GO" id="GO:0000935">
    <property type="term" value="C:division septum"/>
    <property type="evidence" value="ECO:0007669"/>
    <property type="project" value="TreeGrafter"/>
</dbReference>
<dbReference type="InterPro" id="IPR000270">
    <property type="entry name" value="PB1_dom"/>
</dbReference>
<dbReference type="STRING" id="796925.A0A137PD29"/>
<protein>
    <submittedName>
        <fullName evidence="5">RhoGEF-domain-containing protein</fullName>
    </submittedName>
</protein>
<sequence>MNSPQMDCVLMPTSAPVAATSIFQLCLGIIDRLHCVPDFDPYLEVAEKTLQKQEEETDSKGLSASITNFDPVSLVWAAFRQGYSLCALYNVLDPNNAIKLEPVVDRIEVNTAKKAIYHFLMACKDNLNYSTEELFAITDLFKDDTNSFVKVLKTADSLLDRIEEKGLLVEPKVPSVRLQMSNPSDNRAKVVMELLETERKYIADLETLQAYMQECSQRKVISPETIRYLFANLHSLVDFQRRFLIGLEANAILPPEDQRIGALFLSMEEGFACYEPFCANYNTASDIALRETPNLQALAHIVEPAYGLPSLLIKPIQRICKYPLLMKSLIQYTKEDEYPYYSELLDAMAAIERVAGKVNEIKRKEENLEVVKSFSKKTVNITDEIVDTWGELLQHDRFEVITKDQKPREMFVYLFKEVLVCSRDVSDKGKKRKDSTHGGKKIEETLEIRGQINMSSVMKVLEKTSDSGDLFIRLFWKEEEVQILIIKCRNEEQRSKWITNLQDIITEKKLLKQQSLKAEAEHLKSIAPLPAPPTSFNDDEVPHVRRSHGNYSHGLKNIDSPTPLSPQHLQFRNRSASSPNIHPVRTPNPTSSPLAQNSREFSNQLPVYSSRPSSNDNVLEQYHPELHRNGSSYNNGGDSGPQNGNLSHSNGHSNGSVKSSNRPQIKLKINYLDDVFVIMVPSDIQYPDLLVRVERKIRLCGGRRGQTYPTPDIEDGFRLRYKDEDDDPITINSQEDVHMAFESASQSQSGHPATNPSLQFPSVTLYVD</sequence>
<feature type="domain" description="PB1" evidence="4">
    <location>
        <begin position="664"/>
        <end position="768"/>
    </location>
</feature>
<dbReference type="Gene3D" id="1.10.418.10">
    <property type="entry name" value="Calponin-like domain"/>
    <property type="match status" value="1"/>
</dbReference>
<dbReference type="InterPro" id="IPR053793">
    <property type="entry name" value="PB1-like"/>
</dbReference>
<feature type="region of interest" description="Disordered" evidence="1">
    <location>
        <begin position="741"/>
        <end position="761"/>
    </location>
</feature>
<dbReference type="Pfam" id="PF15411">
    <property type="entry name" value="PH_10"/>
    <property type="match status" value="1"/>
</dbReference>
<dbReference type="PANTHER" id="PTHR47339">
    <property type="entry name" value="CELL DIVISION CONTROL PROTEIN 24"/>
    <property type="match status" value="1"/>
</dbReference>
<dbReference type="SMART" id="SM00666">
    <property type="entry name" value="PB1"/>
    <property type="match status" value="1"/>
</dbReference>
<dbReference type="InterPro" id="IPR053026">
    <property type="entry name" value="CDC42_GEF"/>
</dbReference>
<gene>
    <name evidence="5" type="ORF">CONCODRAFT_15821</name>
</gene>
<feature type="domain" description="PH" evidence="2">
    <location>
        <begin position="385"/>
        <end position="506"/>
    </location>
</feature>
<reference evidence="5 6" key="1">
    <citation type="journal article" date="2015" name="Genome Biol. Evol.">
        <title>Phylogenomic analyses indicate that early fungi evolved digesting cell walls of algal ancestors of land plants.</title>
        <authorList>
            <person name="Chang Y."/>
            <person name="Wang S."/>
            <person name="Sekimoto S."/>
            <person name="Aerts A.L."/>
            <person name="Choi C."/>
            <person name="Clum A."/>
            <person name="LaButti K.M."/>
            <person name="Lindquist E.A."/>
            <person name="Yee Ngan C."/>
            <person name="Ohm R.A."/>
            <person name="Salamov A.A."/>
            <person name="Grigoriev I.V."/>
            <person name="Spatafora J.W."/>
            <person name="Berbee M.L."/>
        </authorList>
    </citation>
    <scope>NUCLEOTIDE SEQUENCE [LARGE SCALE GENOMIC DNA]</scope>
    <source>
        <strain evidence="5 6">NRRL 28638</strain>
    </source>
</reference>
<dbReference type="EMBL" id="KQ964444">
    <property type="protein sequence ID" value="KXN72893.1"/>
    <property type="molecule type" value="Genomic_DNA"/>
</dbReference>
<feature type="compositionally biased region" description="Polar residues" evidence="1">
    <location>
        <begin position="587"/>
        <end position="597"/>
    </location>
</feature>
<dbReference type="PROSITE" id="PS51745">
    <property type="entry name" value="PB1"/>
    <property type="match status" value="1"/>
</dbReference>
<dbReference type="GO" id="GO:0005634">
    <property type="term" value="C:nucleus"/>
    <property type="evidence" value="ECO:0007669"/>
    <property type="project" value="TreeGrafter"/>
</dbReference>
<dbReference type="SUPFAM" id="SSF54277">
    <property type="entry name" value="CAD &amp; PB1 domains"/>
    <property type="match status" value="1"/>
</dbReference>
<evidence type="ECO:0000256" key="1">
    <source>
        <dbReference type="SAM" id="MobiDB-lite"/>
    </source>
</evidence>
<dbReference type="GO" id="GO:0031106">
    <property type="term" value="P:septin ring organization"/>
    <property type="evidence" value="ECO:0007669"/>
    <property type="project" value="TreeGrafter"/>
</dbReference>
<dbReference type="InterPro" id="IPR011993">
    <property type="entry name" value="PH-like_dom_sf"/>
</dbReference>
<evidence type="ECO:0000313" key="5">
    <source>
        <dbReference type="EMBL" id="KXN72893.1"/>
    </source>
</evidence>
<dbReference type="CDD" id="cd05992">
    <property type="entry name" value="PB1"/>
    <property type="match status" value="1"/>
</dbReference>
<feature type="compositionally biased region" description="Low complexity" evidence="1">
    <location>
        <begin position="643"/>
        <end position="661"/>
    </location>
</feature>
<evidence type="ECO:0000259" key="3">
    <source>
        <dbReference type="PROSITE" id="PS50010"/>
    </source>
</evidence>
<dbReference type="Pfam" id="PF06395">
    <property type="entry name" value="CDC24"/>
    <property type="match status" value="1"/>
</dbReference>
<organism evidence="5 6">
    <name type="scientific">Conidiobolus coronatus (strain ATCC 28846 / CBS 209.66 / NRRL 28638)</name>
    <name type="common">Delacroixia coronata</name>
    <dbReference type="NCBI Taxonomy" id="796925"/>
    <lineage>
        <taxon>Eukaryota</taxon>
        <taxon>Fungi</taxon>
        <taxon>Fungi incertae sedis</taxon>
        <taxon>Zoopagomycota</taxon>
        <taxon>Entomophthoromycotina</taxon>
        <taxon>Entomophthoromycetes</taxon>
        <taxon>Entomophthorales</taxon>
        <taxon>Ancylistaceae</taxon>
        <taxon>Conidiobolus</taxon>
    </lineage>
</organism>
<feature type="compositionally biased region" description="Polar residues" evidence="1">
    <location>
        <begin position="559"/>
        <end position="580"/>
    </location>
</feature>
<dbReference type="GO" id="GO:0030010">
    <property type="term" value="P:establishment of cell polarity"/>
    <property type="evidence" value="ECO:0007669"/>
    <property type="project" value="TreeGrafter"/>
</dbReference>
<dbReference type="InterPro" id="IPR035899">
    <property type="entry name" value="DBL_dom_sf"/>
</dbReference>
<evidence type="ECO:0000259" key="4">
    <source>
        <dbReference type="PROSITE" id="PS51745"/>
    </source>
</evidence>
<dbReference type="PROSITE" id="PS50003">
    <property type="entry name" value="PH_DOMAIN"/>
    <property type="match status" value="1"/>
</dbReference>
<feature type="region of interest" description="Disordered" evidence="1">
    <location>
        <begin position="525"/>
        <end position="597"/>
    </location>
</feature>
<evidence type="ECO:0000259" key="2">
    <source>
        <dbReference type="PROSITE" id="PS50003"/>
    </source>
</evidence>
<dbReference type="SMART" id="SM00233">
    <property type="entry name" value="PH"/>
    <property type="match status" value="1"/>
</dbReference>
<proteinExistence type="predicted"/>
<feature type="region of interest" description="Disordered" evidence="1">
    <location>
        <begin position="626"/>
        <end position="661"/>
    </location>
</feature>
<dbReference type="SUPFAM" id="SSF48065">
    <property type="entry name" value="DBL homology domain (DH-domain)"/>
    <property type="match status" value="1"/>
</dbReference>
<dbReference type="Proteomes" id="UP000070444">
    <property type="component" value="Unassembled WGS sequence"/>
</dbReference>
<dbReference type="GO" id="GO:0043332">
    <property type="term" value="C:mating projection tip"/>
    <property type="evidence" value="ECO:0007669"/>
    <property type="project" value="TreeGrafter"/>
</dbReference>
<dbReference type="InterPro" id="IPR036872">
    <property type="entry name" value="CH_dom_sf"/>
</dbReference>
<dbReference type="PROSITE" id="PS50010">
    <property type="entry name" value="DH_2"/>
    <property type="match status" value="1"/>
</dbReference>
<feature type="compositionally biased region" description="Polar residues" evidence="1">
    <location>
        <begin position="743"/>
        <end position="761"/>
    </location>
</feature>
<evidence type="ECO:0000313" key="6">
    <source>
        <dbReference type="Proteomes" id="UP000070444"/>
    </source>
</evidence>
<dbReference type="InterPro" id="IPR010481">
    <property type="entry name" value="Cdc24/Scd1_N"/>
</dbReference>
<dbReference type="CDD" id="cd00160">
    <property type="entry name" value="RhoGEF"/>
    <property type="match status" value="1"/>
</dbReference>
<feature type="domain" description="DH" evidence="3">
    <location>
        <begin position="186"/>
        <end position="361"/>
    </location>
</feature>
<dbReference type="Gene3D" id="1.20.900.10">
    <property type="entry name" value="Dbl homology (DH) domain"/>
    <property type="match status" value="1"/>
</dbReference>
<dbReference type="InterPro" id="IPR001849">
    <property type="entry name" value="PH_domain"/>
</dbReference>
<dbReference type="InterPro" id="IPR000219">
    <property type="entry name" value="DH_dom"/>
</dbReference>
<dbReference type="GO" id="GO:0005085">
    <property type="term" value="F:guanyl-nucleotide exchange factor activity"/>
    <property type="evidence" value="ECO:0007669"/>
    <property type="project" value="InterPro"/>
</dbReference>
<dbReference type="Pfam" id="PF00621">
    <property type="entry name" value="RhoGEF"/>
    <property type="match status" value="1"/>
</dbReference>
<dbReference type="GO" id="GO:0005737">
    <property type="term" value="C:cytoplasm"/>
    <property type="evidence" value="ECO:0007669"/>
    <property type="project" value="TreeGrafter"/>
</dbReference>
<dbReference type="SUPFAM" id="SSF50729">
    <property type="entry name" value="PH domain-like"/>
    <property type="match status" value="1"/>
</dbReference>
<dbReference type="OrthoDB" id="1594986at2759"/>
<dbReference type="Gene3D" id="2.30.29.30">
    <property type="entry name" value="Pleckstrin-homology domain (PH domain)/Phosphotyrosine-binding domain (PTB)"/>
    <property type="match status" value="1"/>
</dbReference>
<dbReference type="SMART" id="SM00325">
    <property type="entry name" value="RhoGEF"/>
    <property type="match status" value="1"/>
</dbReference>
<name>A0A137PD29_CONC2</name>
<dbReference type="Gene3D" id="3.10.20.90">
    <property type="entry name" value="Phosphatidylinositol 3-kinase Catalytic Subunit, Chain A, domain 1"/>
    <property type="match status" value="1"/>
</dbReference>
<keyword evidence="6" id="KW-1185">Reference proteome</keyword>
<accession>A0A137PD29</accession>
<dbReference type="OMA" id="QPIYPRQ"/>
<dbReference type="PANTHER" id="PTHR47339:SF1">
    <property type="entry name" value="CELL DIVISION CONTROL PROTEIN 24"/>
    <property type="match status" value="1"/>
</dbReference>
<dbReference type="Pfam" id="PF00564">
    <property type="entry name" value="PB1"/>
    <property type="match status" value="1"/>
</dbReference>
<dbReference type="AlphaFoldDB" id="A0A137PD29"/>